<evidence type="ECO:0000313" key="2">
    <source>
        <dbReference type="Proteomes" id="UP000183898"/>
    </source>
</evidence>
<proteinExistence type="predicted"/>
<dbReference type="SUPFAM" id="SSF55961">
    <property type="entry name" value="Bet v1-like"/>
    <property type="match status" value="1"/>
</dbReference>
<dbReference type="InterPro" id="IPR019587">
    <property type="entry name" value="Polyketide_cyclase/dehydratase"/>
</dbReference>
<organism evidence="1 2">
    <name type="scientific">Nitrosospira multiformis</name>
    <dbReference type="NCBI Taxonomy" id="1231"/>
    <lineage>
        <taxon>Bacteria</taxon>
        <taxon>Pseudomonadati</taxon>
        <taxon>Pseudomonadota</taxon>
        <taxon>Betaproteobacteria</taxon>
        <taxon>Nitrosomonadales</taxon>
        <taxon>Nitrosomonadaceae</taxon>
        <taxon>Nitrosospira</taxon>
    </lineage>
</organism>
<dbReference type="AlphaFoldDB" id="A0A1H8BXN2"/>
<accession>A0A1H8BXN2</accession>
<evidence type="ECO:0000313" key="1">
    <source>
        <dbReference type="EMBL" id="SEM86758.1"/>
    </source>
</evidence>
<reference evidence="1 2" key="1">
    <citation type="submission" date="2016-10" db="EMBL/GenBank/DDBJ databases">
        <authorList>
            <person name="de Groot N.N."/>
        </authorList>
    </citation>
    <scope>NUCLEOTIDE SEQUENCE [LARGE SCALE GENOMIC DNA]</scope>
    <source>
        <strain evidence="1 2">Nl18</strain>
    </source>
</reference>
<dbReference type="CDD" id="cd08865">
    <property type="entry name" value="SRPBCC_10"/>
    <property type="match status" value="1"/>
</dbReference>
<dbReference type="InterPro" id="IPR023393">
    <property type="entry name" value="START-like_dom_sf"/>
</dbReference>
<dbReference type="Pfam" id="PF10604">
    <property type="entry name" value="Polyketide_cyc2"/>
    <property type="match status" value="1"/>
</dbReference>
<dbReference type="Gene3D" id="3.30.530.20">
    <property type="match status" value="1"/>
</dbReference>
<dbReference type="Proteomes" id="UP000183898">
    <property type="component" value="Unassembled WGS sequence"/>
</dbReference>
<sequence>MFNLGSMFNLGPSEPVVGKASILLECPARQAFKFIGENLFLNYPRWSPEVKELEQITDGPVCLGTMARQVRVDQGHRSESKFRITIYEPDRRVAFAGISDPFRCIYELLDEQNSGSTKLSFKFELLEIQMIMRPFEPMIRTAVQAGAERTVQNIKRLVESEPGALS</sequence>
<dbReference type="EMBL" id="FOCT01000001">
    <property type="protein sequence ID" value="SEM86758.1"/>
    <property type="molecule type" value="Genomic_DNA"/>
</dbReference>
<name>A0A1H8BXN2_9PROT</name>
<dbReference type="RefSeq" id="WP_074743847.1">
    <property type="nucleotide sequence ID" value="NZ_FOCT01000001.1"/>
</dbReference>
<protein>
    <submittedName>
        <fullName evidence="1">Polyketide cyclase / dehydrase and lipid transport</fullName>
    </submittedName>
</protein>
<gene>
    <name evidence="1" type="ORF">SAMN05216404_101362</name>
</gene>